<gene>
    <name evidence="1" type="ORF">MU0083_001944</name>
</gene>
<dbReference type="InterPro" id="IPR006059">
    <property type="entry name" value="SBP"/>
</dbReference>
<dbReference type="SUPFAM" id="SSF53850">
    <property type="entry name" value="Periplasmic binding protein-like II"/>
    <property type="match status" value="1"/>
</dbReference>
<dbReference type="PANTHER" id="PTHR43649">
    <property type="entry name" value="ARABINOSE-BINDING PROTEIN-RELATED"/>
    <property type="match status" value="1"/>
</dbReference>
<dbReference type="InterPro" id="IPR050490">
    <property type="entry name" value="Bact_solute-bd_prot1"/>
</dbReference>
<accession>A0ABN9N0W8</accession>
<organism evidence="1 2">
    <name type="scientific">[Mycobacterium] kokjensenii</name>
    <dbReference type="NCBI Taxonomy" id="3064287"/>
    <lineage>
        <taxon>Bacteria</taxon>
        <taxon>Bacillati</taxon>
        <taxon>Actinomycetota</taxon>
        <taxon>Actinomycetes</taxon>
        <taxon>Mycobacteriales</taxon>
        <taxon>Mycobacteriaceae</taxon>
        <taxon>Mycolicibacter</taxon>
    </lineage>
</organism>
<dbReference type="InterPro" id="IPR006311">
    <property type="entry name" value="TAT_signal"/>
</dbReference>
<dbReference type="Pfam" id="PF01547">
    <property type="entry name" value="SBP_bac_1"/>
    <property type="match status" value="1"/>
</dbReference>
<protein>
    <submittedName>
        <fullName evidence="1">Sugar ABC transporter substrate-binding protein</fullName>
    </submittedName>
</protein>
<dbReference type="RefSeq" id="WP_308476949.1">
    <property type="nucleotide sequence ID" value="NZ_OY726394.1"/>
</dbReference>
<dbReference type="EMBL" id="OY726394">
    <property type="protein sequence ID" value="CAJ1498503.1"/>
    <property type="molecule type" value="Genomic_DNA"/>
</dbReference>
<dbReference type="Proteomes" id="UP001190336">
    <property type="component" value="Chromosome"/>
</dbReference>
<dbReference type="PROSITE" id="PS51318">
    <property type="entry name" value="TAT"/>
    <property type="match status" value="1"/>
</dbReference>
<evidence type="ECO:0000313" key="1">
    <source>
        <dbReference type="EMBL" id="CAJ1498503.1"/>
    </source>
</evidence>
<dbReference type="PANTHER" id="PTHR43649:SF30">
    <property type="entry name" value="ABC TRANSPORTER SUBSTRATE-BINDING PROTEIN"/>
    <property type="match status" value="1"/>
</dbReference>
<dbReference type="CDD" id="cd13585">
    <property type="entry name" value="PBP2_TMBP_like"/>
    <property type="match status" value="1"/>
</dbReference>
<reference evidence="1 2" key="1">
    <citation type="submission" date="2023-08" db="EMBL/GenBank/DDBJ databases">
        <authorList>
            <person name="Folkvardsen B D."/>
            <person name="Norman A."/>
        </authorList>
    </citation>
    <scope>NUCLEOTIDE SEQUENCE [LARGE SCALE GENOMIC DNA]</scope>
    <source>
        <strain evidence="1 2">Mu0083</strain>
    </source>
</reference>
<evidence type="ECO:0000313" key="2">
    <source>
        <dbReference type="Proteomes" id="UP001190336"/>
    </source>
</evidence>
<keyword evidence="2" id="KW-1185">Reference proteome</keyword>
<name>A0ABN9N0W8_9MYCO</name>
<dbReference type="Gene3D" id="3.40.190.10">
    <property type="entry name" value="Periplasmic binding protein-like II"/>
    <property type="match status" value="1"/>
</dbReference>
<proteinExistence type="predicted"/>
<sequence length="446" mass="47623">MRPPTGQHLPRRTVLRGAAAIGAAGLLTGVPSCTSRDDALTFFFAANPEEADARMRIIDAFHRAHPDIRVRTVLAGGDPTQQMSTFCAGGRCPDVLMAWEFNYAGLADRGVLLDLNTLLDRDRAFAEALRADSVPALYETFGFNGGQYAFPEQWSGAFLFYNTRLFAEAGVAPPPGRWDEPWTFQQFLDTATALTRRSAGGRITQWGFVDTWSPPYSAALFAMNNGTPWAVPRMNPRHLNFDDDDFLAGIQFYADLANVHRVAPAAADTQSISTMSLFTAGRAAMALGGHWRYQTFAQADGLDFDIAVLPTGPAAAAKGMAARSAIGSTGLAIAASSPRREQAWEFVKFAAGPVGQSLIGASGLFVPVLRSAVGAPGFTAAHERIGNLAVLTGGPAHSEGLPISPDWQRVHALMDRAIGPVLRGKRPATSLKRGLTPAIDEVLAAG</sequence>